<dbReference type="PATRIC" id="fig|362413.3.peg.1695"/>
<dbReference type="Proteomes" id="UP000050443">
    <property type="component" value="Unassembled WGS sequence"/>
</dbReference>
<sequence length="189" mass="21093">MKLKYLGLLVFLSILLTQCASSASIEGMTVKNYKAEKKIGDKIYIKSVTGGKKTNPLWTSKISNENFEEAFKKSVIESEVFSKIDSITNDDDWVLEINLISVDQPFFGTTFTVKTTIEYKFYYKNELKFSKNIKQSGSAKMSDALIGSKRLRLANEVSAKNNINELLRSLNEIALNITASASISPVPAK</sequence>
<organism evidence="2 3">
    <name type="scientific">Flavobacterium aquidurense</name>
    <dbReference type="NCBI Taxonomy" id="362413"/>
    <lineage>
        <taxon>Bacteria</taxon>
        <taxon>Pseudomonadati</taxon>
        <taxon>Bacteroidota</taxon>
        <taxon>Flavobacteriia</taxon>
        <taxon>Flavobacteriales</taxon>
        <taxon>Flavobacteriaceae</taxon>
        <taxon>Flavobacterium</taxon>
    </lineage>
</organism>
<evidence type="ECO:0000313" key="2">
    <source>
        <dbReference type="EMBL" id="KQB38387.1"/>
    </source>
</evidence>
<protein>
    <recommendedName>
        <fullName evidence="4">Lipoprotein</fullName>
    </recommendedName>
</protein>
<evidence type="ECO:0000313" key="3">
    <source>
        <dbReference type="Proteomes" id="UP000050443"/>
    </source>
</evidence>
<dbReference type="EMBL" id="JRLF01000014">
    <property type="protein sequence ID" value="KQB38387.1"/>
    <property type="molecule type" value="Genomic_DNA"/>
</dbReference>
<dbReference type="RefSeq" id="WP_055097096.1">
    <property type="nucleotide sequence ID" value="NZ_JRLF01000014.1"/>
</dbReference>
<feature type="signal peptide" evidence="1">
    <location>
        <begin position="1"/>
        <end position="22"/>
    </location>
</feature>
<dbReference type="STRING" id="362413.RC62_1742"/>
<name>A0A0Q0W206_9FLAO</name>
<accession>A0A0Q0W206</accession>
<reference evidence="2 3" key="1">
    <citation type="submission" date="2014-09" db="EMBL/GenBank/DDBJ databases">
        <title>Genome sequence of Flavobacterium aquidurense RC62.</title>
        <authorList>
            <person name="Kim J.F."/>
            <person name="Kwak M.-J."/>
        </authorList>
    </citation>
    <scope>NUCLEOTIDE SEQUENCE [LARGE SCALE GENOMIC DNA]</scope>
    <source>
        <strain evidence="2 3">RC62</strain>
    </source>
</reference>
<comment type="caution">
    <text evidence="2">The sequence shown here is derived from an EMBL/GenBank/DDBJ whole genome shotgun (WGS) entry which is preliminary data.</text>
</comment>
<proteinExistence type="predicted"/>
<dbReference type="AlphaFoldDB" id="A0A0Q0W206"/>
<keyword evidence="1" id="KW-0732">Signal</keyword>
<dbReference type="OrthoDB" id="7365051at2"/>
<gene>
    <name evidence="2" type="ORF">RC62_1742</name>
</gene>
<feature type="chain" id="PRO_5006185596" description="Lipoprotein" evidence="1">
    <location>
        <begin position="23"/>
        <end position="189"/>
    </location>
</feature>
<evidence type="ECO:0000256" key="1">
    <source>
        <dbReference type="SAM" id="SignalP"/>
    </source>
</evidence>
<evidence type="ECO:0008006" key="4">
    <source>
        <dbReference type="Google" id="ProtNLM"/>
    </source>
</evidence>